<reference evidence="3 4" key="1">
    <citation type="submission" date="2019-11" db="EMBL/GenBank/DDBJ databases">
        <title>Bacillus lacus genome.</title>
        <authorList>
            <person name="Allen C.J."/>
            <person name="Newman J.D."/>
        </authorList>
    </citation>
    <scope>NUCLEOTIDE SEQUENCE [LARGE SCALE GENOMIC DNA]</scope>
    <source>
        <strain evidence="3 4">KCTC 33946</strain>
    </source>
</reference>
<evidence type="ECO:0000313" key="4">
    <source>
        <dbReference type="Proteomes" id="UP000448867"/>
    </source>
</evidence>
<proteinExistence type="predicted"/>
<dbReference type="PANTHER" id="PTHR30319">
    <property type="entry name" value="PHENYLACETIC ACID REGULATOR-RELATED TRANSCRIPTIONAL REPRESSOR"/>
    <property type="match status" value="1"/>
</dbReference>
<dbReference type="GO" id="GO:0006351">
    <property type="term" value="P:DNA-templated transcription"/>
    <property type="evidence" value="ECO:0007669"/>
    <property type="project" value="InterPro"/>
</dbReference>
<comment type="caution">
    <text evidence="3">The sequence shown here is derived from an EMBL/GenBank/DDBJ whole genome shotgun (WGS) entry which is preliminary data.</text>
</comment>
<dbReference type="InterPro" id="IPR013225">
    <property type="entry name" value="PaaX_C"/>
</dbReference>
<organism evidence="3 4">
    <name type="scientific">Metabacillus lacus</name>
    <dbReference type="NCBI Taxonomy" id="1983721"/>
    <lineage>
        <taxon>Bacteria</taxon>
        <taxon>Bacillati</taxon>
        <taxon>Bacillota</taxon>
        <taxon>Bacilli</taxon>
        <taxon>Bacillales</taxon>
        <taxon>Bacillaceae</taxon>
        <taxon>Metabacillus</taxon>
    </lineage>
</organism>
<gene>
    <name evidence="3" type="ORF">GJU40_19710</name>
</gene>
<dbReference type="RefSeq" id="WP_154309795.1">
    <property type="nucleotide sequence ID" value="NZ_WKKI01000080.1"/>
</dbReference>
<evidence type="ECO:0000259" key="1">
    <source>
        <dbReference type="Pfam" id="PF08223"/>
    </source>
</evidence>
<dbReference type="Pfam" id="PF20803">
    <property type="entry name" value="PaaX_M"/>
    <property type="match status" value="1"/>
</dbReference>
<evidence type="ECO:0008006" key="5">
    <source>
        <dbReference type="Google" id="ProtNLM"/>
    </source>
</evidence>
<dbReference type="InterPro" id="IPR048846">
    <property type="entry name" value="PaaX-like_central"/>
</dbReference>
<evidence type="ECO:0000259" key="2">
    <source>
        <dbReference type="Pfam" id="PF20803"/>
    </source>
</evidence>
<keyword evidence="4" id="KW-1185">Reference proteome</keyword>
<dbReference type="Pfam" id="PF08223">
    <property type="entry name" value="PaaX_C"/>
    <property type="match status" value="1"/>
</dbReference>
<protein>
    <recommendedName>
        <fullName evidence="5">PaaX-like C-terminal domain-containing protein</fullName>
    </recommendedName>
</protein>
<accession>A0A7X2J2Y1</accession>
<feature type="domain" description="Transcriptional repressor PaaX-like C-terminal" evidence="1">
    <location>
        <begin position="171"/>
        <end position="243"/>
    </location>
</feature>
<feature type="domain" description="Transcriptional repressor PaaX-like central Cas2-like" evidence="2">
    <location>
        <begin position="79"/>
        <end position="150"/>
    </location>
</feature>
<evidence type="ECO:0000313" key="3">
    <source>
        <dbReference type="EMBL" id="MRX74349.1"/>
    </source>
</evidence>
<dbReference type="Gene3D" id="1.10.10.10">
    <property type="entry name" value="Winged helix-like DNA-binding domain superfamily/Winged helix DNA-binding domain"/>
    <property type="match status" value="1"/>
</dbReference>
<dbReference type="InterPro" id="IPR036390">
    <property type="entry name" value="WH_DNA-bd_sf"/>
</dbReference>
<dbReference type="OrthoDB" id="2270427at2"/>
<dbReference type="InterPro" id="IPR036388">
    <property type="entry name" value="WH-like_DNA-bd_sf"/>
</dbReference>
<dbReference type="InterPro" id="IPR011965">
    <property type="entry name" value="PaaX_trns_reg"/>
</dbReference>
<dbReference type="EMBL" id="WKKI01000080">
    <property type="protein sequence ID" value="MRX74349.1"/>
    <property type="molecule type" value="Genomic_DNA"/>
</dbReference>
<sequence length="272" mass="31776">MALEKQLMYLLSRKESIEGRDLIKTFEALNYTPQSIRNALTRLKKQSYIVSFERGSYSLTTSGLAAYNMSLNNNNFYYEKWDRRWYLIFMEIPETLRRKRDTFRNRLIGLGFGHLYKSVYVYPWNITDRVLELIDSLELEEYVTITVSQEFLYNKISPEGLPGPNSASAIWDIEGIKQCYMDKQIWLENYKSELNQLINDPQRDILSVFTHYLALMELKDDLLERDPMLPPEFLPGSWVGTSVLSTIDLQLGILGDLLSVNPDYSAFVSRKD</sequence>
<dbReference type="SUPFAM" id="SSF46785">
    <property type="entry name" value="Winged helix' DNA-binding domain"/>
    <property type="match status" value="1"/>
</dbReference>
<name>A0A7X2J2Y1_9BACI</name>
<dbReference type="AlphaFoldDB" id="A0A7X2J2Y1"/>
<dbReference type="PIRSF" id="PIRSF020623">
    <property type="entry name" value="PaaX"/>
    <property type="match status" value="1"/>
</dbReference>
<dbReference type="PANTHER" id="PTHR30319:SF1">
    <property type="entry name" value="TRANSCRIPTIONAL REPRESSOR PAAX"/>
    <property type="match status" value="1"/>
</dbReference>
<dbReference type="Gene3D" id="3.30.70.2650">
    <property type="match status" value="1"/>
</dbReference>
<dbReference type="Proteomes" id="UP000448867">
    <property type="component" value="Unassembled WGS sequence"/>
</dbReference>